<dbReference type="InterPro" id="IPR000577">
    <property type="entry name" value="Carb_kinase_FGGY"/>
</dbReference>
<accession>A0A2N7X3Y1</accession>
<name>A0A2N7X3Y1_9BURK</name>
<dbReference type="EMBL" id="PNYC01000007">
    <property type="protein sequence ID" value="PMS36324.1"/>
    <property type="molecule type" value="Genomic_DNA"/>
</dbReference>
<protein>
    <recommendedName>
        <fullName evidence="9">Carbohydrate kinase</fullName>
    </recommendedName>
</protein>
<evidence type="ECO:0000259" key="5">
    <source>
        <dbReference type="Pfam" id="PF00370"/>
    </source>
</evidence>
<dbReference type="PROSITE" id="PS00445">
    <property type="entry name" value="FGGY_KINASES_2"/>
    <property type="match status" value="1"/>
</dbReference>
<keyword evidence="8" id="KW-1185">Reference proteome</keyword>
<dbReference type="InterPro" id="IPR018485">
    <property type="entry name" value="FGGY_C"/>
</dbReference>
<evidence type="ECO:0008006" key="9">
    <source>
        <dbReference type="Google" id="ProtNLM"/>
    </source>
</evidence>
<dbReference type="InterPro" id="IPR018484">
    <property type="entry name" value="FGGY_N"/>
</dbReference>
<proteinExistence type="inferred from homology"/>
<dbReference type="Pfam" id="PF02782">
    <property type="entry name" value="FGGY_C"/>
    <property type="match status" value="1"/>
</dbReference>
<dbReference type="InterPro" id="IPR050406">
    <property type="entry name" value="FGGY_Carb_Kinase"/>
</dbReference>
<dbReference type="CDD" id="cd07804">
    <property type="entry name" value="ASKHA_NBD_FGGY_RrXK-like"/>
    <property type="match status" value="1"/>
</dbReference>
<dbReference type="PIRSF" id="PIRSF000538">
    <property type="entry name" value="GlpK"/>
    <property type="match status" value="1"/>
</dbReference>
<dbReference type="RefSeq" id="WP_018443762.1">
    <property type="nucleotide sequence ID" value="NZ_KB890217.1"/>
</dbReference>
<organism evidence="7 8">
    <name type="scientific">Trinickia symbiotica</name>
    <dbReference type="NCBI Taxonomy" id="863227"/>
    <lineage>
        <taxon>Bacteria</taxon>
        <taxon>Pseudomonadati</taxon>
        <taxon>Pseudomonadota</taxon>
        <taxon>Betaproteobacteria</taxon>
        <taxon>Burkholderiales</taxon>
        <taxon>Burkholderiaceae</taxon>
        <taxon>Trinickia</taxon>
    </lineage>
</organism>
<evidence type="ECO:0000256" key="2">
    <source>
        <dbReference type="ARBA" id="ARBA00022679"/>
    </source>
</evidence>
<dbReference type="PANTHER" id="PTHR43095:SF5">
    <property type="entry name" value="XYLULOSE KINASE"/>
    <property type="match status" value="1"/>
</dbReference>
<evidence type="ECO:0000256" key="4">
    <source>
        <dbReference type="RuleBase" id="RU003733"/>
    </source>
</evidence>
<dbReference type="Proteomes" id="UP000235777">
    <property type="component" value="Unassembled WGS sequence"/>
</dbReference>
<keyword evidence="3 4" id="KW-0418">Kinase</keyword>
<feature type="domain" description="Carbohydrate kinase FGGY N-terminal" evidence="5">
    <location>
        <begin position="3"/>
        <end position="252"/>
    </location>
</feature>
<dbReference type="PANTHER" id="PTHR43095">
    <property type="entry name" value="SUGAR KINASE"/>
    <property type="match status" value="1"/>
</dbReference>
<evidence type="ECO:0000313" key="8">
    <source>
        <dbReference type="Proteomes" id="UP000235777"/>
    </source>
</evidence>
<keyword evidence="2 4" id="KW-0808">Transferase</keyword>
<dbReference type="Pfam" id="PF00370">
    <property type="entry name" value="FGGY_N"/>
    <property type="match status" value="1"/>
</dbReference>
<dbReference type="GO" id="GO:0016773">
    <property type="term" value="F:phosphotransferase activity, alcohol group as acceptor"/>
    <property type="evidence" value="ECO:0007669"/>
    <property type="project" value="InterPro"/>
</dbReference>
<dbReference type="GO" id="GO:0016301">
    <property type="term" value="F:kinase activity"/>
    <property type="evidence" value="ECO:0007669"/>
    <property type="project" value="UniProtKB-KW"/>
</dbReference>
<evidence type="ECO:0000259" key="6">
    <source>
        <dbReference type="Pfam" id="PF02782"/>
    </source>
</evidence>
<dbReference type="AlphaFoldDB" id="A0A2N7X3Y1"/>
<dbReference type="SUPFAM" id="SSF53067">
    <property type="entry name" value="Actin-like ATPase domain"/>
    <property type="match status" value="2"/>
</dbReference>
<dbReference type="InterPro" id="IPR018483">
    <property type="entry name" value="Carb_kinase_FGGY_CS"/>
</dbReference>
<dbReference type="Gene3D" id="3.30.420.40">
    <property type="match status" value="2"/>
</dbReference>
<dbReference type="STRING" id="863227.GCA_000373005_05151"/>
<evidence type="ECO:0000256" key="1">
    <source>
        <dbReference type="ARBA" id="ARBA00009156"/>
    </source>
</evidence>
<reference evidence="7 8" key="1">
    <citation type="submission" date="2018-01" db="EMBL/GenBank/DDBJ databases">
        <title>Whole genome analyses suggest that Burkholderia sensu lato contains two further novel genera in the rhizoxinica-symbiotica group Mycetohabitans gen. nov., and Trinickia gen. nov.: implications for the evolution of diazotrophy and nodulation in the Burkholderiaceae.</title>
        <authorList>
            <person name="Estrada-de los Santos P."/>
            <person name="Palmer M."/>
            <person name="Chavez-Ramirez B."/>
            <person name="Beukes C."/>
            <person name="Steenkamp E.T."/>
            <person name="Hirsch A.M."/>
            <person name="Manyaka P."/>
            <person name="Maluk M."/>
            <person name="Lafos M."/>
            <person name="Crook M."/>
            <person name="Gross E."/>
            <person name="Simon M.F."/>
            <person name="Bueno dos Reis Junior F."/>
            <person name="Poole P.S."/>
            <person name="Venter S.N."/>
            <person name="James E.K."/>
        </authorList>
    </citation>
    <scope>NUCLEOTIDE SEQUENCE [LARGE SCALE GENOMIC DNA]</scope>
    <source>
        <strain evidence="7 8">JPY 581</strain>
    </source>
</reference>
<dbReference type="InterPro" id="IPR043129">
    <property type="entry name" value="ATPase_NBD"/>
</dbReference>
<dbReference type="OrthoDB" id="9805576at2"/>
<sequence length="527" mass="56988">MNYVIGIDIGTQSTKAILADENGTIIAQHAQSYRPDTPRPLWAEQWPSVWFDAVVNCIASCTRDARAKDVEARDIKALAISSLYGGSGIPVDDEMRPLHPCLIWMDRRATAEVEWVRRNVDMERLLAITGNGVDSYYGFTKMLWLREHEPDVWAKTRYFLPPNAYVAYRLTGEVAVDHSSAGNIGGIYDVAARRWSDEALAMLGIPAAMLPQRLVESSEVVAGLLPQWADELGLEAGMPIVAGGVDAAIATLAAGVSRAGQHVAMIGTSMCWGYINQSVDARHGLVSMPYVVNGRRDLYVFGGASCAGACVAWYRDQFCQAEVEAAKAAKEAGSLAPGDAHVLLERAAAEVPAGCGGVVFLPYLMGERSPIWDAQASGAFVGLNLVHTRAHLYRAVLEGVAFALQHNIEAGRRGAGALDERLIVVGGAAHSDLWMQIIADVTGYPVFTIEQEVEAAMGAALLAAIGSGLADEVAATRGWVTLREHARPDPARRAIYARQFEVYKGLYPALQASMHRLRTDDADKTDR</sequence>
<feature type="domain" description="Carbohydrate kinase FGGY C-terminal" evidence="6">
    <location>
        <begin position="264"/>
        <end position="465"/>
    </location>
</feature>
<comment type="caution">
    <text evidence="7">The sequence shown here is derived from an EMBL/GenBank/DDBJ whole genome shotgun (WGS) entry which is preliminary data.</text>
</comment>
<gene>
    <name evidence="7" type="ORF">C0Z20_12625</name>
</gene>
<comment type="similarity">
    <text evidence="1 4">Belongs to the FGGY kinase family.</text>
</comment>
<evidence type="ECO:0000256" key="3">
    <source>
        <dbReference type="ARBA" id="ARBA00022777"/>
    </source>
</evidence>
<dbReference type="GO" id="GO:0005975">
    <property type="term" value="P:carbohydrate metabolic process"/>
    <property type="evidence" value="ECO:0007669"/>
    <property type="project" value="InterPro"/>
</dbReference>
<evidence type="ECO:0000313" key="7">
    <source>
        <dbReference type="EMBL" id="PMS36324.1"/>
    </source>
</evidence>